<keyword evidence="11" id="KW-1185">Reference proteome</keyword>
<evidence type="ECO:0000313" key="10">
    <source>
        <dbReference type="EMBL" id="KAG5833997.1"/>
    </source>
</evidence>
<dbReference type="SUPFAM" id="SSF53474">
    <property type="entry name" value="alpha/beta-Hydrolases"/>
    <property type="match status" value="1"/>
</dbReference>
<dbReference type="Pfam" id="PF18811">
    <property type="entry name" value="DPPIV_rep"/>
    <property type="match status" value="1"/>
</dbReference>
<dbReference type="PANTHER" id="PTHR11731">
    <property type="entry name" value="PROTEASE FAMILY S9B,C DIPEPTIDYL-PEPTIDASE IV-RELATED"/>
    <property type="match status" value="1"/>
</dbReference>
<keyword evidence="4" id="KW-0378">Hydrolase</keyword>
<keyword evidence="6" id="KW-1133">Transmembrane helix</keyword>
<evidence type="ECO:0000256" key="5">
    <source>
        <dbReference type="ARBA" id="ARBA00023180"/>
    </source>
</evidence>
<evidence type="ECO:0000313" key="11">
    <source>
        <dbReference type="Proteomes" id="UP001044222"/>
    </source>
</evidence>
<comment type="caution">
    <text evidence="10">The sequence shown here is derived from an EMBL/GenBank/DDBJ whole genome shotgun (WGS) entry which is preliminary data.</text>
</comment>
<dbReference type="AlphaFoldDB" id="A0A9D3RNF0"/>
<dbReference type="GO" id="GO:0031258">
    <property type="term" value="C:lamellipodium membrane"/>
    <property type="evidence" value="ECO:0007669"/>
    <property type="project" value="UniProtKB-SubCell"/>
</dbReference>
<evidence type="ECO:0000259" key="7">
    <source>
        <dbReference type="Pfam" id="PF00326"/>
    </source>
</evidence>
<dbReference type="Gene3D" id="3.40.50.1820">
    <property type="entry name" value="alpha/beta hydrolase"/>
    <property type="match status" value="1"/>
</dbReference>
<keyword evidence="6" id="KW-0472">Membrane</keyword>
<proteinExistence type="predicted"/>
<gene>
    <name evidence="10" type="ORF">ANANG_G00281890</name>
</gene>
<feature type="domain" description="Dipeptidyl peptidase 4 low complexity region" evidence="9">
    <location>
        <begin position="38"/>
        <end position="56"/>
    </location>
</feature>
<dbReference type="SUPFAM" id="SSF82171">
    <property type="entry name" value="DPP6 N-terminal domain-like"/>
    <property type="match status" value="1"/>
</dbReference>
<keyword evidence="3" id="KW-0645">Protease</keyword>
<dbReference type="GO" id="GO:0008239">
    <property type="term" value="F:dipeptidyl-peptidase activity"/>
    <property type="evidence" value="ECO:0007669"/>
    <property type="project" value="TreeGrafter"/>
</dbReference>
<evidence type="ECO:0000256" key="6">
    <source>
        <dbReference type="SAM" id="Phobius"/>
    </source>
</evidence>
<dbReference type="GO" id="GO:0004252">
    <property type="term" value="F:serine-type endopeptidase activity"/>
    <property type="evidence" value="ECO:0007669"/>
    <property type="project" value="InterPro"/>
</dbReference>
<comment type="subcellular location">
    <subcellularLocation>
        <location evidence="1">Cell projection</location>
        <location evidence="1">Invadopodium membrane</location>
        <topology evidence="1">Single-pass type II membrane protein</topology>
    </subcellularLocation>
    <subcellularLocation>
        <location evidence="2">Cell projection</location>
        <location evidence="2">Lamellipodium membrane</location>
        <topology evidence="2">Single-pass type II membrane protein</topology>
    </subcellularLocation>
</comment>
<dbReference type="InterPro" id="IPR001375">
    <property type="entry name" value="Peptidase_S9_cat"/>
</dbReference>
<dbReference type="InterPro" id="IPR002471">
    <property type="entry name" value="Pept_S9_AS"/>
</dbReference>
<dbReference type="PANTHER" id="PTHR11731:SF204">
    <property type="entry name" value="DIPEPTIDYL PEPTIDASE 4"/>
    <property type="match status" value="1"/>
</dbReference>
<evidence type="ECO:0000259" key="8">
    <source>
        <dbReference type="Pfam" id="PF00930"/>
    </source>
</evidence>
<dbReference type="InterPro" id="IPR002469">
    <property type="entry name" value="Peptidase_S9B_N"/>
</dbReference>
<dbReference type="InterPro" id="IPR029058">
    <property type="entry name" value="AB_hydrolase_fold"/>
</dbReference>
<dbReference type="InterPro" id="IPR040522">
    <property type="entry name" value="DPPIV_rep"/>
</dbReference>
<evidence type="ECO:0000256" key="3">
    <source>
        <dbReference type="ARBA" id="ARBA00022670"/>
    </source>
</evidence>
<feature type="domain" description="Peptidase S9 prolyl oligopeptidase catalytic" evidence="7">
    <location>
        <begin position="547"/>
        <end position="747"/>
    </location>
</feature>
<reference evidence="10" key="1">
    <citation type="submission" date="2021-01" db="EMBL/GenBank/DDBJ databases">
        <title>A chromosome-scale assembly of European eel, Anguilla anguilla.</title>
        <authorList>
            <person name="Henkel C."/>
            <person name="Jong-Raadsen S.A."/>
            <person name="Dufour S."/>
            <person name="Weltzien F.-A."/>
            <person name="Palstra A.P."/>
            <person name="Pelster B."/>
            <person name="Spaink H.P."/>
            <person name="Van Den Thillart G.E."/>
            <person name="Jansen H."/>
            <person name="Zahm M."/>
            <person name="Klopp C."/>
            <person name="Cedric C."/>
            <person name="Louis A."/>
            <person name="Berthelot C."/>
            <person name="Parey E."/>
            <person name="Roest Crollius H."/>
            <person name="Montfort J."/>
            <person name="Robinson-Rechavi M."/>
            <person name="Bucao C."/>
            <person name="Bouchez O."/>
            <person name="Gislard M."/>
            <person name="Lluch J."/>
            <person name="Milhes M."/>
            <person name="Lampietro C."/>
            <person name="Lopez Roques C."/>
            <person name="Donnadieu C."/>
            <person name="Braasch I."/>
            <person name="Desvignes T."/>
            <person name="Postlethwait J."/>
            <person name="Bobe J."/>
            <person name="Guiguen Y."/>
            <person name="Dirks R."/>
        </authorList>
    </citation>
    <scope>NUCLEOTIDE SEQUENCE</scope>
    <source>
        <strain evidence="10">Tag_6206</strain>
        <tissue evidence="10">Liver</tissue>
    </source>
</reference>
<dbReference type="EMBL" id="JAFIRN010000016">
    <property type="protein sequence ID" value="KAG5833997.1"/>
    <property type="molecule type" value="Genomic_DNA"/>
</dbReference>
<keyword evidence="6" id="KW-0812">Transmembrane</keyword>
<dbReference type="GO" id="GO:0006508">
    <property type="term" value="P:proteolysis"/>
    <property type="evidence" value="ECO:0007669"/>
    <property type="project" value="UniProtKB-KW"/>
</dbReference>
<name>A0A9D3RNF0_ANGAN</name>
<accession>A0A9D3RNF0</accession>
<protein>
    <submittedName>
        <fullName evidence="10">Uncharacterized protein</fullName>
    </submittedName>
</protein>
<evidence type="ECO:0000256" key="1">
    <source>
        <dbReference type="ARBA" id="ARBA00004341"/>
    </source>
</evidence>
<feature type="transmembrane region" description="Helical" evidence="6">
    <location>
        <begin position="7"/>
        <end position="30"/>
    </location>
</feature>
<dbReference type="Proteomes" id="UP001044222">
    <property type="component" value="Chromosome 16"/>
</dbReference>
<dbReference type="Pfam" id="PF00326">
    <property type="entry name" value="Peptidase_S9"/>
    <property type="match status" value="1"/>
</dbReference>
<organism evidence="10 11">
    <name type="scientific">Anguilla anguilla</name>
    <name type="common">European freshwater eel</name>
    <name type="synonym">Muraena anguilla</name>
    <dbReference type="NCBI Taxonomy" id="7936"/>
    <lineage>
        <taxon>Eukaryota</taxon>
        <taxon>Metazoa</taxon>
        <taxon>Chordata</taxon>
        <taxon>Craniata</taxon>
        <taxon>Vertebrata</taxon>
        <taxon>Euteleostomi</taxon>
        <taxon>Actinopterygii</taxon>
        <taxon>Neopterygii</taxon>
        <taxon>Teleostei</taxon>
        <taxon>Anguilliformes</taxon>
        <taxon>Anguillidae</taxon>
        <taxon>Anguilla</taxon>
    </lineage>
</organism>
<feature type="domain" description="Dipeptidylpeptidase IV N-terminal" evidence="8">
    <location>
        <begin position="104"/>
        <end position="463"/>
    </location>
</feature>
<evidence type="ECO:0000256" key="4">
    <source>
        <dbReference type="ARBA" id="ARBA00022801"/>
    </source>
</evidence>
<sequence length="750" mass="85858">MLKHCGRVLLGVVGAAVVITLIAVPTAIYLNNTGGVPRRTYTLEDYFNDTIRYWSYNLLWISDNEYLHKTEGSVFLHNVETGNSSLFLNQTIFAQVDATDYLLSADRKYVCFESNYTKQWRHSFTASYSIYDMESMSFLTSSDIPQRVHLLTWAPTGNTLAYVWNYNVYLKPNATAAAVQVTTNGVENKILNGVPDWPYEEEMFASNYAMWWSPSGTYLAYGEFNDTLVQTIDYSWYGEGQYPKTVEIPYPKAGSTNPVAKLFVVDTANPSRITQVVVPDSVGASDHYLSSVTWVTDERIAVQWQRRRQNSVVLQIYDLDGNHWNETTSYEETSKTGWVGHYAPLHPFFAEDNISFYKVMSDSNGYKHIHYVTSGVAKPITSGEWEVIYISKLTKDAIYYVSNEYRWPGKRNLYKIGIADGGRHSAPLCLTCDLRADRCQYSSAYFSTRASYYRMDCYGPGLPLYTLRDNRDSGSEIRVLQDNKDLEQILNEFHMPTMRRGTMKIGGFDLWYQMTLPPQFDESKKYPLLIDVYAGPCSQRVDFRFRLNWATYLASTENIIVASVDGRGTGYQGDKIMHAIYQRLGTYEVEDQISAVRKFIDMGFVDKERIAIWGWSYGGYVTSMALGAGTGLFKCGIAVAPVAKWEYYDSFYTERYMNRPTENAESYRNSTVTRRARNFKSVDYLLVHGTADDNVHFQQAAQISKALVSQEVDFEAMWYTDKDHGLRGSAFHHVFIHMSHFLKKCLTEVK</sequence>
<keyword evidence="5" id="KW-0325">Glycoprotein</keyword>
<dbReference type="InterPro" id="IPR050278">
    <property type="entry name" value="Serine_Prot_S9B/DPPIV"/>
</dbReference>
<evidence type="ECO:0000259" key="9">
    <source>
        <dbReference type="Pfam" id="PF18811"/>
    </source>
</evidence>
<dbReference type="FunFam" id="3.40.50.1820:FF:000003">
    <property type="entry name" value="Dipeptidyl peptidase 4"/>
    <property type="match status" value="1"/>
</dbReference>
<dbReference type="Pfam" id="PF00930">
    <property type="entry name" value="DPPIV_N"/>
    <property type="match status" value="1"/>
</dbReference>
<dbReference type="Gene3D" id="2.140.10.30">
    <property type="entry name" value="Dipeptidylpeptidase IV, N-terminal domain"/>
    <property type="match status" value="1"/>
</dbReference>
<dbReference type="PROSITE" id="PS00708">
    <property type="entry name" value="PRO_ENDOPEP_SER"/>
    <property type="match status" value="1"/>
</dbReference>
<evidence type="ECO:0000256" key="2">
    <source>
        <dbReference type="ARBA" id="ARBA00004485"/>
    </source>
</evidence>